<dbReference type="InParanoid" id="A0A2T2ZVL7"/>
<evidence type="ECO:0000313" key="3">
    <source>
        <dbReference type="EMBL" id="PSR77877.1"/>
    </source>
</evidence>
<dbReference type="AlphaFoldDB" id="A0A2T2ZVL7"/>
<gene>
    <name evidence="3" type="ORF">BD289DRAFT_137187</name>
</gene>
<name>A0A2T2ZVL7_9PEZI</name>
<proteinExistence type="predicted"/>
<evidence type="ECO:0000256" key="2">
    <source>
        <dbReference type="SAM" id="Phobius"/>
    </source>
</evidence>
<feature type="transmembrane region" description="Helical" evidence="2">
    <location>
        <begin position="6"/>
        <end position="32"/>
    </location>
</feature>
<feature type="region of interest" description="Disordered" evidence="1">
    <location>
        <begin position="71"/>
        <end position="99"/>
    </location>
</feature>
<sequence>MAGVGIVPAFCLFFLARLLLRFPFGVLFPGCWGGWSRRFAMRTRVMPCGAATIHDSRFTIHDSRYDGMTHSLCGEREKDTHREREREKNGSVGKVGEDGTVAAAVINGVREALETKPPNSSSSY</sequence>
<keyword evidence="4" id="KW-1185">Reference proteome</keyword>
<organism evidence="3 4">
    <name type="scientific">Coniella lustricola</name>
    <dbReference type="NCBI Taxonomy" id="2025994"/>
    <lineage>
        <taxon>Eukaryota</taxon>
        <taxon>Fungi</taxon>
        <taxon>Dikarya</taxon>
        <taxon>Ascomycota</taxon>
        <taxon>Pezizomycotina</taxon>
        <taxon>Sordariomycetes</taxon>
        <taxon>Sordariomycetidae</taxon>
        <taxon>Diaporthales</taxon>
        <taxon>Schizoparmaceae</taxon>
        <taxon>Coniella</taxon>
    </lineage>
</organism>
<accession>A0A2T2ZVL7</accession>
<reference evidence="3 4" key="1">
    <citation type="journal article" date="2018" name="Mycol. Prog.">
        <title>Coniella lustricola, a new species from submerged detritus.</title>
        <authorList>
            <person name="Raudabaugh D.B."/>
            <person name="Iturriaga T."/>
            <person name="Carver A."/>
            <person name="Mondo S."/>
            <person name="Pangilinan J."/>
            <person name="Lipzen A."/>
            <person name="He G."/>
            <person name="Amirebrahimi M."/>
            <person name="Grigoriev I.V."/>
            <person name="Miller A.N."/>
        </authorList>
    </citation>
    <scope>NUCLEOTIDE SEQUENCE [LARGE SCALE GENOMIC DNA]</scope>
    <source>
        <strain evidence="3 4">B22-T-1</strain>
    </source>
</reference>
<feature type="compositionally biased region" description="Basic and acidic residues" evidence="1">
    <location>
        <begin position="71"/>
        <end position="89"/>
    </location>
</feature>
<dbReference type="EMBL" id="KZ678632">
    <property type="protein sequence ID" value="PSR77877.1"/>
    <property type="molecule type" value="Genomic_DNA"/>
</dbReference>
<keyword evidence="2" id="KW-1133">Transmembrane helix</keyword>
<keyword evidence="2" id="KW-0812">Transmembrane</keyword>
<evidence type="ECO:0000313" key="4">
    <source>
        <dbReference type="Proteomes" id="UP000241462"/>
    </source>
</evidence>
<evidence type="ECO:0000256" key="1">
    <source>
        <dbReference type="SAM" id="MobiDB-lite"/>
    </source>
</evidence>
<dbReference type="Proteomes" id="UP000241462">
    <property type="component" value="Unassembled WGS sequence"/>
</dbReference>
<protein>
    <submittedName>
        <fullName evidence="3">Uncharacterized protein</fullName>
    </submittedName>
</protein>
<keyword evidence="2" id="KW-0472">Membrane</keyword>